<comment type="similarity">
    <text evidence="3">Belongs to the methyl-accepting chemotaxis (MCP) protein family.</text>
</comment>
<feature type="domain" description="Methyl-accepting transducer" evidence="8">
    <location>
        <begin position="487"/>
        <end position="716"/>
    </location>
</feature>
<dbReference type="Pfam" id="PF00672">
    <property type="entry name" value="HAMP"/>
    <property type="match status" value="1"/>
</dbReference>
<reference evidence="10 11" key="1">
    <citation type="submission" date="2019-07" db="EMBL/GenBank/DDBJ databases">
        <title>Whole genome shotgun sequence of Rhizobium naphthalenivorans NBRC 107585.</title>
        <authorList>
            <person name="Hosoyama A."/>
            <person name="Uohara A."/>
            <person name="Ohji S."/>
            <person name="Ichikawa N."/>
        </authorList>
    </citation>
    <scope>NUCLEOTIDE SEQUENCE [LARGE SCALE GENOMIC DNA]</scope>
    <source>
        <strain evidence="10 11">NBRC 107585</strain>
    </source>
</reference>
<dbReference type="GO" id="GO:0006935">
    <property type="term" value="P:chemotaxis"/>
    <property type="evidence" value="ECO:0007669"/>
    <property type="project" value="UniProtKB-KW"/>
</dbReference>
<gene>
    <name evidence="10" type="ORF">RNA01_05540</name>
</gene>
<dbReference type="Proteomes" id="UP000321717">
    <property type="component" value="Unassembled WGS sequence"/>
</dbReference>
<feature type="domain" description="HAMP" evidence="9">
    <location>
        <begin position="430"/>
        <end position="482"/>
    </location>
</feature>
<feature type="compositionally biased region" description="Basic and acidic residues" evidence="6">
    <location>
        <begin position="402"/>
        <end position="427"/>
    </location>
</feature>
<dbReference type="EMBL" id="BJZP01000002">
    <property type="protein sequence ID" value="GEO83622.1"/>
    <property type="molecule type" value="Genomic_DNA"/>
</dbReference>
<proteinExistence type="inferred from homology"/>
<feature type="region of interest" description="Disordered" evidence="6">
    <location>
        <begin position="401"/>
        <end position="428"/>
    </location>
</feature>
<dbReference type="GO" id="GO:0016020">
    <property type="term" value="C:membrane"/>
    <property type="evidence" value="ECO:0007669"/>
    <property type="project" value="UniProtKB-SubCell"/>
</dbReference>
<dbReference type="InterPro" id="IPR051310">
    <property type="entry name" value="MCP_chemotaxis"/>
</dbReference>
<evidence type="ECO:0000256" key="7">
    <source>
        <dbReference type="SAM" id="Phobius"/>
    </source>
</evidence>
<organism evidence="10 11">
    <name type="scientific">Ciceribacter naphthalenivorans</name>
    <dbReference type="NCBI Taxonomy" id="1118451"/>
    <lineage>
        <taxon>Bacteria</taxon>
        <taxon>Pseudomonadati</taxon>
        <taxon>Pseudomonadota</taxon>
        <taxon>Alphaproteobacteria</taxon>
        <taxon>Hyphomicrobiales</taxon>
        <taxon>Rhizobiaceae</taxon>
        <taxon>Ciceribacter</taxon>
    </lineage>
</organism>
<keyword evidence="11" id="KW-1185">Reference proteome</keyword>
<dbReference type="CDD" id="cd11386">
    <property type="entry name" value="MCP_signal"/>
    <property type="match status" value="1"/>
</dbReference>
<dbReference type="Gene3D" id="3.30.450.20">
    <property type="entry name" value="PAS domain"/>
    <property type="match status" value="2"/>
</dbReference>
<dbReference type="InterPro" id="IPR004089">
    <property type="entry name" value="MCPsignal_dom"/>
</dbReference>
<feature type="domain" description="HAMP" evidence="9">
    <location>
        <begin position="349"/>
        <end position="402"/>
    </location>
</feature>
<dbReference type="SMART" id="SM00304">
    <property type="entry name" value="HAMP"/>
    <property type="match status" value="2"/>
</dbReference>
<evidence type="ECO:0000256" key="2">
    <source>
        <dbReference type="ARBA" id="ARBA00022500"/>
    </source>
</evidence>
<name>A0A512HDT9_9HYPH</name>
<evidence type="ECO:0000313" key="11">
    <source>
        <dbReference type="Proteomes" id="UP000321717"/>
    </source>
</evidence>
<sequence length="790" mass="83755">MRFEVFMLKFISRSIAAKLLVVTGVAIAFVLMLSNVFLIFETRDRVQALTMQQATAEAAAIAEEIAGDIGELASAARTMSGVLSRGHEGKSFDRKGAMNLLKANLEQNPFAFGSWFAEEEKAFDGRKDDIINNIELGANANGVFTPYWSKDRNGEIQFSTFNNDYTAEWYALVAKSGKGAITAPYLADGTDVPTTMSSIAYPVVSGGKMIGVTGVDISLASLSEKLKALRPFETGRVMLVAENSQWLVAPSDDLLMKPYEAAGADALKTALSNRKSSLVRDLEEKDGSGFDRLLFPFEVPGVNATWSVIVDIPHSATGAAVEAQTMLMIIAGLIVLGAVMASLFFAVRAFAQKPLQALLNDVGQLSEGNYETAVKGQERSDELGRVAQALEEFRHRLSNSRALEREAEQQRNAADAERRRSEQERSESLGVQQHVVSVLGAGLAQLSQGNLGYRISDDFSGEYAALKRDFNEALASLESTITAVNSSVVNIGAGSGEIADSAADLSKRTEQQAASLEETAAALNELTEQVNASADNANTAAATVNLACQDAEKSGEVVKKAVASMHGIAQSSQEISRIIGVIDEIAFQTNLLALNAGVEAARAGEAGKGFAVVAQEVRELAQRSANAAKEIKTLINTSGAQVKDGVELVGQAGQTLHKIADQVMQINDLIRQISASASEQASGLKEINSAVNQMDQVTQQNAAMVEETTAASMTLRNESENLKGLVSQFSTSGANVHKAISPASASASPLAAVARTMRSAAPGPVTTPRPALKRAAAGGAAPAVDDWQEF</sequence>
<accession>A0A512HDT9</accession>
<dbReference type="PROSITE" id="PS50885">
    <property type="entry name" value="HAMP"/>
    <property type="match status" value="2"/>
</dbReference>
<evidence type="ECO:0000313" key="10">
    <source>
        <dbReference type="EMBL" id="GEO83622.1"/>
    </source>
</evidence>
<comment type="caution">
    <text evidence="10">The sequence shown here is derived from an EMBL/GenBank/DDBJ whole genome shotgun (WGS) entry which is preliminary data.</text>
</comment>
<evidence type="ECO:0000256" key="3">
    <source>
        <dbReference type="ARBA" id="ARBA00029447"/>
    </source>
</evidence>
<dbReference type="SUPFAM" id="SSF158472">
    <property type="entry name" value="HAMP domain-like"/>
    <property type="match status" value="1"/>
</dbReference>
<comment type="subcellular location">
    <subcellularLocation>
        <location evidence="1">Membrane</location>
    </subcellularLocation>
</comment>
<feature type="transmembrane region" description="Helical" evidence="7">
    <location>
        <begin position="20"/>
        <end position="40"/>
    </location>
</feature>
<dbReference type="PANTHER" id="PTHR43531">
    <property type="entry name" value="PROTEIN ICFG"/>
    <property type="match status" value="1"/>
</dbReference>
<dbReference type="GO" id="GO:0007165">
    <property type="term" value="P:signal transduction"/>
    <property type="evidence" value="ECO:0007669"/>
    <property type="project" value="UniProtKB-KW"/>
</dbReference>
<keyword evidence="7" id="KW-0472">Membrane</keyword>
<feature type="transmembrane region" description="Helical" evidence="7">
    <location>
        <begin position="326"/>
        <end position="347"/>
    </location>
</feature>
<dbReference type="CDD" id="cd06225">
    <property type="entry name" value="HAMP"/>
    <property type="match status" value="1"/>
</dbReference>
<evidence type="ECO:0000256" key="6">
    <source>
        <dbReference type="SAM" id="MobiDB-lite"/>
    </source>
</evidence>
<dbReference type="Gene3D" id="1.10.287.950">
    <property type="entry name" value="Methyl-accepting chemotaxis protein"/>
    <property type="match status" value="1"/>
</dbReference>
<dbReference type="PROSITE" id="PS50111">
    <property type="entry name" value="CHEMOTAXIS_TRANSDUC_2"/>
    <property type="match status" value="1"/>
</dbReference>
<evidence type="ECO:0000256" key="1">
    <source>
        <dbReference type="ARBA" id="ARBA00004370"/>
    </source>
</evidence>
<feature type="region of interest" description="Disordered" evidence="6">
    <location>
        <begin position="760"/>
        <end position="790"/>
    </location>
</feature>
<protein>
    <submittedName>
        <fullName evidence="10">Methyl-accepting chemotaxis protein</fullName>
    </submittedName>
</protein>
<keyword evidence="2" id="KW-0145">Chemotaxis</keyword>
<dbReference type="AlphaFoldDB" id="A0A512HDT9"/>
<dbReference type="InterPro" id="IPR003660">
    <property type="entry name" value="HAMP_dom"/>
</dbReference>
<dbReference type="FunFam" id="1.10.287.950:FF:000001">
    <property type="entry name" value="Methyl-accepting chemotaxis sensory transducer"/>
    <property type="match status" value="1"/>
</dbReference>
<evidence type="ECO:0000256" key="4">
    <source>
        <dbReference type="PROSITE-ProRule" id="PRU00284"/>
    </source>
</evidence>
<dbReference type="Pfam" id="PF22673">
    <property type="entry name" value="MCP-like_PDC_1"/>
    <property type="match status" value="1"/>
</dbReference>
<keyword evidence="5" id="KW-0175">Coiled coil</keyword>
<dbReference type="PANTHER" id="PTHR43531:SF11">
    <property type="entry name" value="METHYL-ACCEPTING CHEMOTAXIS PROTEIN 3"/>
    <property type="match status" value="1"/>
</dbReference>
<keyword evidence="7" id="KW-1133">Transmembrane helix</keyword>
<keyword evidence="4" id="KW-0807">Transducer</keyword>
<dbReference type="Pfam" id="PF00015">
    <property type="entry name" value="MCPsignal"/>
    <property type="match status" value="1"/>
</dbReference>
<feature type="coiled-coil region" evidence="5">
    <location>
        <begin position="499"/>
        <end position="536"/>
    </location>
</feature>
<feature type="compositionally biased region" description="Low complexity" evidence="6">
    <location>
        <begin position="768"/>
        <end position="783"/>
    </location>
</feature>
<evidence type="ECO:0000259" key="9">
    <source>
        <dbReference type="PROSITE" id="PS50885"/>
    </source>
</evidence>
<dbReference type="CDD" id="cd12913">
    <property type="entry name" value="PDC1_MCP_like"/>
    <property type="match status" value="1"/>
</dbReference>
<keyword evidence="7" id="KW-0812">Transmembrane</keyword>
<evidence type="ECO:0000259" key="8">
    <source>
        <dbReference type="PROSITE" id="PS50111"/>
    </source>
</evidence>
<dbReference type="SMART" id="SM00283">
    <property type="entry name" value="MA"/>
    <property type="match status" value="1"/>
</dbReference>
<dbReference type="SUPFAM" id="SSF58104">
    <property type="entry name" value="Methyl-accepting chemotaxis protein (MCP) signaling domain"/>
    <property type="match status" value="1"/>
</dbReference>
<dbReference type="Gene3D" id="6.10.340.10">
    <property type="match status" value="1"/>
</dbReference>
<evidence type="ECO:0000256" key="5">
    <source>
        <dbReference type="SAM" id="Coils"/>
    </source>
</evidence>